<dbReference type="SUPFAM" id="SSF56281">
    <property type="entry name" value="Metallo-hydrolase/oxidoreductase"/>
    <property type="match status" value="1"/>
</dbReference>
<dbReference type="PANTHER" id="PTHR30619">
    <property type="entry name" value="DNA INTERNALIZATION/COMPETENCE PROTEIN COMEC/REC2"/>
    <property type="match status" value="1"/>
</dbReference>
<proteinExistence type="predicted"/>
<dbReference type="EMBL" id="CP157762">
    <property type="protein sequence ID" value="XBP93958.1"/>
    <property type="molecule type" value="Genomic_DNA"/>
</dbReference>
<dbReference type="AlphaFoldDB" id="A0AAU7M9H9"/>
<reference evidence="4" key="2">
    <citation type="submission" date="2024-06" db="EMBL/GenBank/DDBJ databases">
        <title>Micromonospora mangrovi CCTCC AA 2012012 genome sequences.</title>
        <authorList>
            <person name="Gao J."/>
        </authorList>
    </citation>
    <scope>NUCLEOTIDE SEQUENCE</scope>
    <source>
        <strain evidence="4">CCTCC AA 2012012</strain>
    </source>
</reference>
<dbReference type="RefSeq" id="WP_350933651.1">
    <property type="nucleotide sequence ID" value="NZ_CP157762.1"/>
</dbReference>
<dbReference type="InterPro" id="IPR036415">
    <property type="entry name" value="Lamin_tail_dom_sf"/>
</dbReference>
<feature type="chain" id="PRO_5043288782" evidence="1">
    <location>
        <begin position="31"/>
        <end position="578"/>
    </location>
</feature>
<evidence type="ECO:0000313" key="4">
    <source>
        <dbReference type="EMBL" id="XCH74657.1"/>
    </source>
</evidence>
<dbReference type="SUPFAM" id="SSF74853">
    <property type="entry name" value="Lamin A/C globular tail domain"/>
    <property type="match status" value="1"/>
</dbReference>
<reference evidence="3" key="1">
    <citation type="submission" date="2024-01" db="EMBL/GenBank/DDBJ databases">
        <title>The genome sequence of Micromonospora mangrovi CCTCC AA 2012012.</title>
        <authorList>
            <person name="Gao J."/>
        </authorList>
    </citation>
    <scope>NUCLEOTIDE SEQUENCE</scope>
    <source>
        <strain evidence="3">CCTCC AA 2012012</strain>
    </source>
</reference>
<organism evidence="3">
    <name type="scientific">Micromonospora sp. CCTCC AA 2012012</name>
    <dbReference type="NCBI Taxonomy" id="3111921"/>
    <lineage>
        <taxon>Bacteria</taxon>
        <taxon>Bacillati</taxon>
        <taxon>Actinomycetota</taxon>
        <taxon>Actinomycetes</taxon>
        <taxon>Micromonosporales</taxon>
        <taxon>Micromonosporaceae</taxon>
        <taxon>Micromonospora</taxon>
    </lineage>
</organism>
<name>A0AAU7M9H9_9ACTN</name>
<feature type="signal peptide" evidence="1">
    <location>
        <begin position="1"/>
        <end position="30"/>
    </location>
</feature>
<dbReference type="Pfam" id="PF00932">
    <property type="entry name" value="LTD"/>
    <property type="match status" value="1"/>
</dbReference>
<dbReference type="Gene3D" id="3.60.15.10">
    <property type="entry name" value="Ribonuclease Z/Hydroxyacylglutathione hydrolase-like"/>
    <property type="match status" value="1"/>
</dbReference>
<evidence type="ECO:0000313" key="3">
    <source>
        <dbReference type="EMBL" id="XBP93958.1"/>
    </source>
</evidence>
<evidence type="ECO:0000256" key="1">
    <source>
        <dbReference type="SAM" id="SignalP"/>
    </source>
</evidence>
<accession>A0AAU7M9H9</accession>
<keyword evidence="1" id="KW-0732">Signal</keyword>
<dbReference type="EMBL" id="CP159342">
    <property type="protein sequence ID" value="XCH74657.1"/>
    <property type="molecule type" value="Genomic_DNA"/>
</dbReference>
<dbReference type="InterPro" id="IPR052159">
    <property type="entry name" value="Competence_DNA_uptake"/>
</dbReference>
<dbReference type="InterPro" id="IPR036866">
    <property type="entry name" value="RibonucZ/Hydroxyglut_hydro"/>
</dbReference>
<protein>
    <submittedName>
        <fullName evidence="3">Lamin tail domain-containing protein</fullName>
    </submittedName>
</protein>
<dbReference type="InterPro" id="IPR001322">
    <property type="entry name" value="Lamin_tail_dom"/>
</dbReference>
<feature type="domain" description="LTD" evidence="2">
    <location>
        <begin position="424"/>
        <end position="541"/>
    </location>
</feature>
<evidence type="ECO:0000259" key="2">
    <source>
        <dbReference type="PROSITE" id="PS51841"/>
    </source>
</evidence>
<gene>
    <name evidence="4" type="ORF">ABUL08_00650</name>
    <name evidence="3" type="ORF">VK199_00645</name>
</gene>
<dbReference type="PROSITE" id="PS51841">
    <property type="entry name" value="LTD"/>
    <property type="match status" value="1"/>
</dbReference>
<dbReference type="PANTHER" id="PTHR30619:SF1">
    <property type="entry name" value="RECOMBINATION PROTEIN 2"/>
    <property type="match status" value="1"/>
</dbReference>
<sequence>MRRPRPVPLLTAGLLLAATAALVTPPAASAAVADAPHCSTAGTWRQGEFNIYWFDVEQGDSQLIVGPTGRTMLVDLGETAFNSTTNTNATKVAAQIRSICGVATGPVHLDYVLASHHHLDHIGYAANPNDTTKYGNGLYQLLAPTASGGLGFTVGALYDHDGGVWADANGDGDCDPGTSTTPSNEVAYHNAGTTSTTAVRWMCWLYGPAAQADRANIAGKVQRITNSAAWPTFDLGTGVTSAVVEANGKDIKQADGVTTVSGDHTADASPPSENDYSIGVRTAFGPFVYATAGDSDGEWTTSANGYTYNNIEALLATKMGAVNALRANHHGSAHSSSDTYLKATTPQVGFISCGTNSYGHPGNRTLDAFRAVGADIYLANDPCDTTDTTGAAINYSGTFNHDGTVHLFTTGGGAGFTVTYDAGSRTYTTRTGGGSGGTGGDPTRVKVNEVLMAPSGTGTEWVELYNPTTSAVDVSGLYVDDVAGGGGTPRQIPAGTTIPAGGRWVMDIPSGFLNNTGAESVRFLKIASGVETVYDSYSWSLGSTQYDKVFHRAGDGGTWCGTISAAVTKGTANPTTCP</sequence>